<dbReference type="EMBL" id="KK583457">
    <property type="protein sequence ID" value="KDO18316.1"/>
    <property type="molecule type" value="Genomic_DNA"/>
</dbReference>
<dbReference type="PANTHER" id="PTHR12895">
    <property type="entry name" value="DYMECLIN"/>
    <property type="match status" value="1"/>
</dbReference>
<gene>
    <name evidence="5" type="ORF">SPRG_16279</name>
</gene>
<accession>A0A067BVK5</accession>
<evidence type="ECO:0000313" key="6">
    <source>
        <dbReference type="Proteomes" id="UP000030745"/>
    </source>
</evidence>
<name>A0A067BVK5_SAPPC</name>
<keyword evidence="3" id="KW-0519">Myristate</keyword>
<dbReference type="Pfam" id="PF09742">
    <property type="entry name" value="Dymeclin"/>
    <property type="match status" value="1"/>
</dbReference>
<dbReference type="Proteomes" id="UP000030745">
    <property type="component" value="Unassembled WGS sequence"/>
</dbReference>
<evidence type="ECO:0000256" key="3">
    <source>
        <dbReference type="ARBA" id="ARBA00022707"/>
    </source>
</evidence>
<dbReference type="GO" id="GO:0007030">
    <property type="term" value="P:Golgi organization"/>
    <property type="evidence" value="ECO:0007669"/>
    <property type="project" value="TreeGrafter"/>
</dbReference>
<evidence type="ECO:0000313" key="5">
    <source>
        <dbReference type="EMBL" id="KDO18316.1"/>
    </source>
</evidence>
<dbReference type="AlphaFoldDB" id="A0A067BVK5"/>
<evidence type="ECO:0000256" key="1">
    <source>
        <dbReference type="ARBA" id="ARBA00010603"/>
    </source>
</evidence>
<dbReference type="OMA" id="VWTLVCK"/>
<dbReference type="GeneID" id="24137917"/>
<evidence type="ECO:0000256" key="4">
    <source>
        <dbReference type="ARBA" id="ARBA00023288"/>
    </source>
</evidence>
<dbReference type="InterPro" id="IPR019142">
    <property type="entry name" value="Dymeclin"/>
</dbReference>
<evidence type="ECO:0000256" key="2">
    <source>
        <dbReference type="ARBA" id="ARBA00015736"/>
    </source>
</evidence>
<comment type="similarity">
    <text evidence="1">Belongs to the dymeclin family.</text>
</comment>
<reference evidence="5 6" key="1">
    <citation type="journal article" date="2013" name="PLoS Genet.">
        <title>Distinctive expansion of potential virulence genes in the genome of the oomycete fish pathogen Saprolegnia parasitica.</title>
        <authorList>
            <person name="Jiang R.H."/>
            <person name="de Bruijn I."/>
            <person name="Haas B.J."/>
            <person name="Belmonte R."/>
            <person name="Lobach L."/>
            <person name="Christie J."/>
            <person name="van den Ackerveken G."/>
            <person name="Bottin A."/>
            <person name="Bulone V."/>
            <person name="Diaz-Moreno S.M."/>
            <person name="Dumas B."/>
            <person name="Fan L."/>
            <person name="Gaulin E."/>
            <person name="Govers F."/>
            <person name="Grenville-Briggs L.J."/>
            <person name="Horner N.R."/>
            <person name="Levin J.Z."/>
            <person name="Mammella M."/>
            <person name="Meijer H.J."/>
            <person name="Morris P."/>
            <person name="Nusbaum C."/>
            <person name="Oome S."/>
            <person name="Phillips A.J."/>
            <person name="van Rooyen D."/>
            <person name="Rzeszutek E."/>
            <person name="Saraiva M."/>
            <person name="Secombes C.J."/>
            <person name="Seidl M.F."/>
            <person name="Snel B."/>
            <person name="Stassen J.H."/>
            <person name="Sykes S."/>
            <person name="Tripathy S."/>
            <person name="van den Berg H."/>
            <person name="Vega-Arreguin J.C."/>
            <person name="Wawra S."/>
            <person name="Young S.K."/>
            <person name="Zeng Q."/>
            <person name="Dieguez-Uribeondo J."/>
            <person name="Russ C."/>
            <person name="Tyler B.M."/>
            <person name="van West P."/>
        </authorList>
    </citation>
    <scope>NUCLEOTIDE SEQUENCE [LARGE SCALE GENOMIC DNA]</scope>
    <source>
        <strain evidence="5 6">CBS 223.65</strain>
    </source>
</reference>
<proteinExistence type="inferred from homology"/>
<dbReference type="KEGG" id="spar:SPRG_16279"/>
<sequence>MGNSASGGDGAATSLLDAATTSALEKIVSAQPYMMSDDVWTRFFAMDQALLTLPKATLAAFLRPYTHALAANTIVSGNFRMLVRHVTRSLPHVAKPAAARPRHVLGASLANMTNVLVFLRHFCMHFVEHDNVLELFAAQGTAKDLGQSALLRQASTAPASDVAMELLDALCMVVLEAPPTDETYDLHLECVNTLLTLLSSHAYSATASLLELYVHHASLDSVAKGLVKRVLYSFLDELPPPNLETAASLAAVAAQSSAHASWSVLEYFVATETPVYPLADRGVLLLLLLLHTAPSDMNPFRTAFCELEDRDGNVSAVHAVSYSQLINLLGRSLSTEIGTSLLYALVTIHPSFASGIAQPLDMELFGLPLLKAMYDCTAPTSLYVYLTVLLRLSEQPAVVEALHLSMLHDHVEWYSEKYMVDISFASAAIVVLMRLVHKNVATFRDPRLHRLAFGTLFNVLQYAHQLHPYASQSLVHAVEHWAKKEARVQADLDALDASPHEADDATMHQTKLLEKQAMYMECLHLGLGLINVVLSGRLLPRNPQLMYSLLHASSLFTSLAGHADLAFQTSPDHTHVQEMVAYFRAVVDMEEEAHEADEVHVLSVERVFEYIQRGCHSLFVAVHTTARDGEIDASSMTRQDDPRDEPSYCYVFDEDPALARTYFVHTLWACVVELTADLPWAYDKLRCRRDITM</sequence>
<dbReference type="PANTHER" id="PTHR12895:SF9">
    <property type="entry name" value="DYMECLIN"/>
    <property type="match status" value="1"/>
</dbReference>
<protein>
    <recommendedName>
        <fullName evidence="2">Dymeclin</fullName>
    </recommendedName>
</protein>
<keyword evidence="6" id="KW-1185">Reference proteome</keyword>
<keyword evidence="4" id="KW-0449">Lipoprotein</keyword>
<dbReference type="OrthoDB" id="10253409at2759"/>
<dbReference type="VEuPathDB" id="FungiDB:SPRG_16279"/>
<dbReference type="RefSeq" id="XP_012210975.1">
    <property type="nucleotide sequence ID" value="XM_012355585.1"/>
</dbReference>
<organism evidence="5 6">
    <name type="scientific">Saprolegnia parasitica (strain CBS 223.65)</name>
    <dbReference type="NCBI Taxonomy" id="695850"/>
    <lineage>
        <taxon>Eukaryota</taxon>
        <taxon>Sar</taxon>
        <taxon>Stramenopiles</taxon>
        <taxon>Oomycota</taxon>
        <taxon>Saprolegniomycetes</taxon>
        <taxon>Saprolegniales</taxon>
        <taxon>Saprolegniaceae</taxon>
        <taxon>Saprolegnia</taxon>
    </lineage>
</organism>
<dbReference type="GO" id="GO:0005794">
    <property type="term" value="C:Golgi apparatus"/>
    <property type="evidence" value="ECO:0007669"/>
    <property type="project" value="TreeGrafter"/>
</dbReference>